<dbReference type="Gene3D" id="3.30.300.30">
    <property type="match status" value="1"/>
</dbReference>
<evidence type="ECO:0000313" key="7">
    <source>
        <dbReference type="EMBL" id="GLJ69010.1"/>
    </source>
</evidence>
<gene>
    <name evidence="7" type="ORF">GCM10017579_30460</name>
</gene>
<feature type="domain" description="AMP-binding enzyme C-terminal" evidence="6">
    <location>
        <begin position="436"/>
        <end position="511"/>
    </location>
</feature>
<name>A0ABQ5SXV1_9ACTN</name>
<comment type="caution">
    <text evidence="7">The sequence shown here is derived from an EMBL/GenBank/DDBJ whole genome shotgun (WGS) entry which is preliminary data.</text>
</comment>
<feature type="domain" description="AMP-dependent synthetase/ligase" evidence="5">
    <location>
        <begin position="15"/>
        <end position="386"/>
    </location>
</feature>
<keyword evidence="3" id="KW-0276">Fatty acid metabolism</keyword>
<sequence>METANETPLTPIAFLERSAQVWGEKIAVIEGTTRLTYAEMGRRAQELARAIAGSGVRPGDRVAVLMPNVTEMVIAHFAVPLAGATLVAINTRLSPHEVRYILEHSGARLLLLDHRLAKLAAAACTDPGPVECVVTPGGEPQDGQTAWGTFLDRGLARPDLPWTVDDERSPIAINYTSGTTGRPKGVVYTHRSTYLNAFGELLHSRHTTASVFLWTLPMFHCNGWCMPWAVTAIGGTHVCLPEVRGEAIWSAIRDHGVTHLNAAPTVLTTIMATAGDVRPAQPVVVTTAGAPPSPTIIEEMTALGFELVHVYGLTETYGPYSVCEAQEAWAALPTAERARLLARQGVGMVQAARLRVVDEEMADVPADGATVGEIVMRGNNVMQGYYRDPDATAEAFRGGWFHSGDLGVLHPDGYVELRDRAKDVVISGGENISTIEVEHALMTHPSVLEVAVVGVPDDRWGESPKGYAVLRPGHQAEGPDLIAHVRSQIAHYKAPREVEIVDALPKTSTGKIRKAVLRDTAWSGRTRRIQG</sequence>
<dbReference type="Proteomes" id="UP001142292">
    <property type="component" value="Unassembled WGS sequence"/>
</dbReference>
<dbReference type="SUPFAM" id="SSF56801">
    <property type="entry name" value="Acetyl-CoA synthetase-like"/>
    <property type="match status" value="1"/>
</dbReference>
<accession>A0ABQ5SXV1</accession>
<evidence type="ECO:0000256" key="2">
    <source>
        <dbReference type="ARBA" id="ARBA00022598"/>
    </source>
</evidence>
<keyword evidence="4" id="KW-0443">Lipid metabolism</keyword>
<evidence type="ECO:0000256" key="3">
    <source>
        <dbReference type="ARBA" id="ARBA00022832"/>
    </source>
</evidence>
<dbReference type="InterPro" id="IPR025110">
    <property type="entry name" value="AMP-bd_C"/>
</dbReference>
<reference evidence="7" key="2">
    <citation type="submission" date="2023-01" db="EMBL/GenBank/DDBJ databases">
        <authorList>
            <person name="Sun Q."/>
            <person name="Evtushenko L."/>
        </authorList>
    </citation>
    <scope>NUCLEOTIDE SEQUENCE</scope>
    <source>
        <strain evidence="7">VKM Ac-1246</strain>
    </source>
</reference>
<dbReference type="Gene3D" id="3.40.50.12780">
    <property type="entry name" value="N-terminal domain of ligase-like"/>
    <property type="match status" value="1"/>
</dbReference>
<dbReference type="InterPro" id="IPR000873">
    <property type="entry name" value="AMP-dep_synth/lig_dom"/>
</dbReference>
<dbReference type="InterPro" id="IPR042099">
    <property type="entry name" value="ANL_N_sf"/>
</dbReference>
<comment type="similarity">
    <text evidence="1">Belongs to the ATP-dependent AMP-binding enzyme family.</text>
</comment>
<dbReference type="InterPro" id="IPR045851">
    <property type="entry name" value="AMP-bd_C_sf"/>
</dbReference>
<dbReference type="PANTHER" id="PTHR43859">
    <property type="entry name" value="ACYL-ACTIVATING ENZYME"/>
    <property type="match status" value="1"/>
</dbReference>
<evidence type="ECO:0000256" key="4">
    <source>
        <dbReference type="ARBA" id="ARBA00023098"/>
    </source>
</evidence>
<keyword evidence="8" id="KW-1185">Reference proteome</keyword>
<organism evidence="7 8">
    <name type="scientific">Nocardioides luteus</name>
    <dbReference type="NCBI Taxonomy" id="1844"/>
    <lineage>
        <taxon>Bacteria</taxon>
        <taxon>Bacillati</taxon>
        <taxon>Actinomycetota</taxon>
        <taxon>Actinomycetes</taxon>
        <taxon>Propionibacteriales</taxon>
        <taxon>Nocardioidaceae</taxon>
        <taxon>Nocardioides</taxon>
    </lineage>
</organism>
<proteinExistence type="inferred from homology"/>
<evidence type="ECO:0000259" key="5">
    <source>
        <dbReference type="Pfam" id="PF00501"/>
    </source>
</evidence>
<dbReference type="InterPro" id="IPR020845">
    <property type="entry name" value="AMP-binding_CS"/>
</dbReference>
<evidence type="ECO:0000313" key="8">
    <source>
        <dbReference type="Proteomes" id="UP001142292"/>
    </source>
</evidence>
<keyword evidence="2" id="KW-0436">Ligase</keyword>
<dbReference type="Pfam" id="PF13193">
    <property type="entry name" value="AMP-binding_C"/>
    <property type="match status" value="1"/>
</dbReference>
<protein>
    <submittedName>
        <fullName evidence="7">Acyl-CoA synthetase</fullName>
    </submittedName>
</protein>
<dbReference type="PANTHER" id="PTHR43859:SF4">
    <property type="entry name" value="BUTANOATE--COA LIGASE AAE1-RELATED"/>
    <property type="match status" value="1"/>
</dbReference>
<dbReference type="Pfam" id="PF00501">
    <property type="entry name" value="AMP-binding"/>
    <property type="match status" value="1"/>
</dbReference>
<dbReference type="RefSeq" id="WP_189117492.1">
    <property type="nucleotide sequence ID" value="NZ_BMRK01000003.1"/>
</dbReference>
<dbReference type="EMBL" id="BSEL01000005">
    <property type="protein sequence ID" value="GLJ69010.1"/>
    <property type="molecule type" value="Genomic_DNA"/>
</dbReference>
<evidence type="ECO:0000256" key="1">
    <source>
        <dbReference type="ARBA" id="ARBA00006432"/>
    </source>
</evidence>
<reference evidence="7" key="1">
    <citation type="journal article" date="2014" name="Int. J. Syst. Evol. Microbiol.">
        <title>Complete genome of a new Firmicutes species belonging to the dominant human colonic microbiota ('Ruminococcus bicirculans') reveals two chromosomes and a selective capacity to utilize plant glucans.</title>
        <authorList>
            <consortium name="NISC Comparative Sequencing Program"/>
            <person name="Wegmann U."/>
            <person name="Louis P."/>
            <person name="Goesmann A."/>
            <person name="Henrissat B."/>
            <person name="Duncan S.H."/>
            <person name="Flint H.J."/>
        </authorList>
    </citation>
    <scope>NUCLEOTIDE SEQUENCE</scope>
    <source>
        <strain evidence="7">VKM Ac-1246</strain>
    </source>
</reference>
<dbReference type="PROSITE" id="PS00455">
    <property type="entry name" value="AMP_BINDING"/>
    <property type="match status" value="1"/>
</dbReference>
<evidence type="ECO:0000259" key="6">
    <source>
        <dbReference type="Pfam" id="PF13193"/>
    </source>
</evidence>